<dbReference type="Gene3D" id="3.30.470.30">
    <property type="entry name" value="DNA ligase/mRNA capping enzyme"/>
    <property type="match status" value="1"/>
</dbReference>
<accession>A0ABP9G5M4</accession>
<feature type="domain" description="ATP-dependent DNA ligase family profile" evidence="6">
    <location>
        <begin position="103"/>
        <end position="219"/>
    </location>
</feature>
<feature type="region of interest" description="Disordered" evidence="5">
    <location>
        <begin position="293"/>
        <end position="314"/>
    </location>
</feature>
<evidence type="ECO:0000256" key="5">
    <source>
        <dbReference type="SAM" id="MobiDB-lite"/>
    </source>
</evidence>
<dbReference type="PANTHER" id="PTHR45674:SF4">
    <property type="entry name" value="DNA LIGASE 1"/>
    <property type="match status" value="1"/>
</dbReference>
<dbReference type="EMBL" id="BAABIK010000002">
    <property type="protein sequence ID" value="GAA4928657.1"/>
    <property type="molecule type" value="Genomic_DNA"/>
</dbReference>
<gene>
    <name evidence="7" type="ORF">GCM10023224_04900</name>
</gene>
<evidence type="ECO:0000313" key="8">
    <source>
        <dbReference type="Proteomes" id="UP001499993"/>
    </source>
</evidence>
<evidence type="ECO:0000256" key="3">
    <source>
        <dbReference type="ARBA" id="ARBA00022598"/>
    </source>
</evidence>
<dbReference type="InterPro" id="IPR044117">
    <property type="entry name" value="OBF_LigC-like"/>
</dbReference>
<proteinExistence type="inferred from homology"/>
<dbReference type="SUPFAM" id="SSF50249">
    <property type="entry name" value="Nucleic acid-binding proteins"/>
    <property type="match status" value="1"/>
</dbReference>
<keyword evidence="3 7" id="KW-0436">Ligase</keyword>
<dbReference type="RefSeq" id="WP_345555268.1">
    <property type="nucleotide sequence ID" value="NZ_BAABIK010000002.1"/>
</dbReference>
<protein>
    <recommendedName>
        <fullName evidence="2">DNA ligase (ATP)</fullName>
        <ecNumber evidence="2">6.5.1.1</ecNumber>
    </recommendedName>
</protein>
<dbReference type="SUPFAM" id="SSF56091">
    <property type="entry name" value="DNA ligase/mRNA capping enzyme, catalytic domain"/>
    <property type="match status" value="1"/>
</dbReference>
<dbReference type="Proteomes" id="UP001499993">
    <property type="component" value="Unassembled WGS sequence"/>
</dbReference>
<evidence type="ECO:0000259" key="6">
    <source>
        <dbReference type="PROSITE" id="PS50160"/>
    </source>
</evidence>
<name>A0ABP9G5M4_9ACTN</name>
<dbReference type="InterPro" id="IPR012310">
    <property type="entry name" value="DNA_ligase_ATP-dep_cent"/>
</dbReference>
<sequence length="314" mass="35123">MLARATDTLPEGPHWRYEPKWDGFRAIAQIDGRVVLSSRSGARLDRKFPEITQALAAVPGGATLDGEIVRWGGGKLDFDALLRRNRASARTAPALARTEPCHLIVFDLLRHNGRDITRRPLDQRRATLTDLLNGIDDPTLMLSWQTSDVDEAMEWWSGLADVGVEGLVAKDGRSRYRPGHRGWLKYKRRVTTDAIVGGIIGKTHSPRSLILGRYDTGGRLRIAGRTTDLSRRQQEELAEHGLHKASAGHPWPATLAPRWGSRERIAYTRVEPTIVVEVEPDTATTGHAWRHAVRYRRPRPDRTPADVPTGLDTE</sequence>
<dbReference type="Gene3D" id="2.40.50.140">
    <property type="entry name" value="Nucleic acid-binding proteins"/>
    <property type="match status" value="1"/>
</dbReference>
<dbReference type="EC" id="6.5.1.1" evidence="2"/>
<dbReference type="InterPro" id="IPR050191">
    <property type="entry name" value="ATP-dep_DNA_ligase"/>
</dbReference>
<evidence type="ECO:0000313" key="7">
    <source>
        <dbReference type="EMBL" id="GAA4928657.1"/>
    </source>
</evidence>
<dbReference type="PANTHER" id="PTHR45674">
    <property type="entry name" value="DNA LIGASE 1/3 FAMILY MEMBER"/>
    <property type="match status" value="1"/>
</dbReference>
<organism evidence="7 8">
    <name type="scientific">Streptomonospora halophila</name>
    <dbReference type="NCBI Taxonomy" id="427369"/>
    <lineage>
        <taxon>Bacteria</taxon>
        <taxon>Bacillati</taxon>
        <taxon>Actinomycetota</taxon>
        <taxon>Actinomycetes</taxon>
        <taxon>Streptosporangiales</taxon>
        <taxon>Nocardiopsidaceae</taxon>
        <taxon>Streptomonospora</taxon>
    </lineage>
</organism>
<comment type="similarity">
    <text evidence="1">Belongs to the ATP-dependent DNA ligase family.</text>
</comment>
<evidence type="ECO:0000256" key="4">
    <source>
        <dbReference type="ARBA" id="ARBA00034003"/>
    </source>
</evidence>
<dbReference type="Pfam" id="PF04679">
    <property type="entry name" value="DNA_ligase_A_C"/>
    <property type="match status" value="1"/>
</dbReference>
<comment type="catalytic activity">
    <reaction evidence="4">
        <text>ATP + (deoxyribonucleotide)n-3'-hydroxyl + 5'-phospho-(deoxyribonucleotide)m = (deoxyribonucleotide)n+m + AMP + diphosphate.</text>
        <dbReference type="EC" id="6.5.1.1"/>
    </reaction>
</comment>
<dbReference type="CDD" id="cd07970">
    <property type="entry name" value="OBF_DNA_ligase_LigC"/>
    <property type="match status" value="1"/>
</dbReference>
<dbReference type="Pfam" id="PF01068">
    <property type="entry name" value="DNA_ligase_A_M"/>
    <property type="match status" value="1"/>
</dbReference>
<dbReference type="PROSITE" id="PS50160">
    <property type="entry name" value="DNA_LIGASE_A3"/>
    <property type="match status" value="1"/>
</dbReference>
<evidence type="ECO:0000256" key="2">
    <source>
        <dbReference type="ARBA" id="ARBA00012727"/>
    </source>
</evidence>
<reference evidence="8" key="1">
    <citation type="journal article" date="2019" name="Int. J. Syst. Evol. Microbiol.">
        <title>The Global Catalogue of Microorganisms (GCM) 10K type strain sequencing project: providing services to taxonomists for standard genome sequencing and annotation.</title>
        <authorList>
            <consortium name="The Broad Institute Genomics Platform"/>
            <consortium name="The Broad Institute Genome Sequencing Center for Infectious Disease"/>
            <person name="Wu L."/>
            <person name="Ma J."/>
        </authorList>
    </citation>
    <scope>NUCLEOTIDE SEQUENCE [LARGE SCALE GENOMIC DNA]</scope>
    <source>
        <strain evidence="8">JCM 18123</strain>
    </source>
</reference>
<evidence type="ECO:0000256" key="1">
    <source>
        <dbReference type="ARBA" id="ARBA00007572"/>
    </source>
</evidence>
<comment type="caution">
    <text evidence="7">The sequence shown here is derived from an EMBL/GenBank/DDBJ whole genome shotgun (WGS) entry which is preliminary data.</text>
</comment>
<dbReference type="InterPro" id="IPR044119">
    <property type="entry name" value="Adenylation_LigC-like"/>
</dbReference>
<dbReference type="InterPro" id="IPR012309">
    <property type="entry name" value="DNA_ligase_ATP-dep_C"/>
</dbReference>
<dbReference type="CDD" id="cd07905">
    <property type="entry name" value="Adenylation_DNA_ligase_LigC"/>
    <property type="match status" value="1"/>
</dbReference>
<keyword evidence="8" id="KW-1185">Reference proteome</keyword>
<dbReference type="InterPro" id="IPR012340">
    <property type="entry name" value="NA-bd_OB-fold"/>
</dbReference>
<dbReference type="GO" id="GO:0016874">
    <property type="term" value="F:ligase activity"/>
    <property type="evidence" value="ECO:0007669"/>
    <property type="project" value="UniProtKB-KW"/>
</dbReference>